<gene>
    <name evidence="1" type="ORF">GOC74_16475</name>
</gene>
<name>A0A847UGB6_9EURY</name>
<evidence type="ECO:0000313" key="2">
    <source>
        <dbReference type="Proteomes" id="UP000608662"/>
    </source>
</evidence>
<reference evidence="1" key="1">
    <citation type="submission" date="2019-12" db="EMBL/GenBank/DDBJ databases">
        <title>Whole-genome sequence of Halomicrobium mukohataei pws1.</title>
        <authorList>
            <person name="Verma D.K."/>
            <person name="Gopal K."/>
            <person name="Prasad E.S."/>
        </authorList>
    </citation>
    <scope>NUCLEOTIDE SEQUENCE</scope>
    <source>
        <strain evidence="1">Pws1</strain>
    </source>
</reference>
<dbReference type="InterPro" id="IPR035954">
    <property type="entry name" value="MTH677-like_sf"/>
</dbReference>
<comment type="caution">
    <text evidence="1">The sequence shown here is derived from an EMBL/GenBank/DDBJ whole genome shotgun (WGS) entry which is preliminary data.</text>
</comment>
<dbReference type="Gene3D" id="3.30.300.100">
    <property type="entry name" value="MTH677-like"/>
    <property type="match status" value="1"/>
</dbReference>
<dbReference type="AlphaFoldDB" id="A0A847UGB6"/>
<dbReference type="GeneID" id="94360602"/>
<protein>
    <submittedName>
        <fullName evidence="1">DUF3194 domain-containing protein</fullName>
    </submittedName>
</protein>
<sequence>MSTDQSHSDDPTDETVVETAATAAEDVVFSRYDTGTVEDLDVTVSFEDGVLDVDVYVNAPDGRHDEAQVADDAALAAQAAVDDLFSS</sequence>
<dbReference type="Proteomes" id="UP000608662">
    <property type="component" value="Unassembled WGS sequence"/>
</dbReference>
<dbReference type="OrthoDB" id="213887at2157"/>
<proteinExistence type="predicted"/>
<dbReference type="EMBL" id="WOYG01000001">
    <property type="protein sequence ID" value="NLV11526.1"/>
    <property type="molecule type" value="Genomic_DNA"/>
</dbReference>
<organism evidence="1 2">
    <name type="scientific">Halomicrobium mukohataei</name>
    <dbReference type="NCBI Taxonomy" id="57705"/>
    <lineage>
        <taxon>Archaea</taxon>
        <taxon>Methanobacteriati</taxon>
        <taxon>Methanobacteriota</taxon>
        <taxon>Stenosarchaea group</taxon>
        <taxon>Halobacteria</taxon>
        <taxon>Halobacteriales</taxon>
        <taxon>Haloarculaceae</taxon>
        <taxon>Halomicrobium</taxon>
    </lineage>
</organism>
<accession>A0A847UGB6</accession>
<evidence type="ECO:0000313" key="1">
    <source>
        <dbReference type="EMBL" id="NLV11526.1"/>
    </source>
</evidence>
<dbReference type="RefSeq" id="WP_153554216.1">
    <property type="nucleotide sequence ID" value="NZ_WOYG01000001.1"/>
</dbReference>